<proteinExistence type="predicted"/>
<reference evidence="1 2" key="1">
    <citation type="journal article" date="2022" name="bioRxiv">
        <title>An ancient truncated duplication of the anti-Mullerian hormone receptor type 2 gene is a potential conserved master sex determinant in the Pangasiidae catfish family.</title>
        <authorList>
            <person name="Wen M."/>
            <person name="Pan Q."/>
            <person name="Jouanno E."/>
            <person name="Montfort J."/>
            <person name="Zahm M."/>
            <person name="Cabau C."/>
            <person name="Klopp C."/>
            <person name="Iampietro C."/>
            <person name="Roques C."/>
            <person name="Bouchez O."/>
            <person name="Castinel A."/>
            <person name="Donnadieu C."/>
            <person name="Parrinello H."/>
            <person name="Poncet C."/>
            <person name="Belmonte E."/>
            <person name="Gautier V."/>
            <person name="Avarre J.-C."/>
            <person name="Dugue R."/>
            <person name="Gustiano R."/>
            <person name="Ha T.T.T."/>
            <person name="Campet M."/>
            <person name="Sriphairoj K."/>
            <person name="Ribolli J."/>
            <person name="de Almeida F.L."/>
            <person name="Desvignes T."/>
            <person name="Postlethwait J.H."/>
            <person name="Bucao C.F."/>
            <person name="Robinson-Rechavi M."/>
            <person name="Bobe J."/>
            <person name="Herpin A."/>
            <person name="Guiguen Y."/>
        </authorList>
    </citation>
    <scope>NUCLEOTIDE SEQUENCE [LARGE SCALE GENOMIC DNA]</scope>
    <source>
        <strain evidence="1">YG-Dec2019</strain>
    </source>
</reference>
<comment type="caution">
    <text evidence="1">The sequence shown here is derived from an EMBL/GenBank/DDBJ whole genome shotgun (WGS) entry which is preliminary data.</text>
</comment>
<dbReference type="EMBL" id="CM040476">
    <property type="protein sequence ID" value="MCI4392325.1"/>
    <property type="molecule type" value="Genomic_DNA"/>
</dbReference>
<gene>
    <name evidence="1" type="ORF">PGIGA_G00144580</name>
</gene>
<keyword evidence="2" id="KW-1185">Reference proteome</keyword>
<organism evidence="1 2">
    <name type="scientific">Pangasianodon gigas</name>
    <name type="common">Mekong giant catfish</name>
    <name type="synonym">Pangasius gigas</name>
    <dbReference type="NCBI Taxonomy" id="30993"/>
    <lineage>
        <taxon>Eukaryota</taxon>
        <taxon>Metazoa</taxon>
        <taxon>Chordata</taxon>
        <taxon>Craniata</taxon>
        <taxon>Vertebrata</taxon>
        <taxon>Euteleostomi</taxon>
        <taxon>Actinopterygii</taxon>
        <taxon>Neopterygii</taxon>
        <taxon>Teleostei</taxon>
        <taxon>Ostariophysi</taxon>
        <taxon>Siluriformes</taxon>
        <taxon>Pangasiidae</taxon>
        <taxon>Pangasianodon</taxon>
    </lineage>
</organism>
<evidence type="ECO:0000313" key="2">
    <source>
        <dbReference type="Proteomes" id="UP000829447"/>
    </source>
</evidence>
<sequence>MTCRSLTVLLSSLLLCHLFPSHTHGSSLVSNATQFNSSHAASNVVELKPALPGKAMAVSSSQIRAHKARAAEEPGNSGLGENRPYITSADSGEQEHRTDMAVGGMGAGLPTMSHGKAQLDFKEENTEDAAPRWHSKILQPDGSVLDLDSHSSSHERSLFFSKPDDSSPIIKVSFSEPDQHHQIEIPPQEVQGGDPTSWTLSDFYDYLSPDYFTTESYADDDRSTHADMEDENIPLVKKAGPANSQSLSPDDGASGGDDLAGPPGAVVRVENGGCLLGFVRRNDTCQSPCDVYTSYCFNGGQCYVVEGIGAFCRCNIQDYMWNKGTRCESVITEFQVMCIVVSGVSVTLLVLFMVIVFFSKRLHVLKIENRQLRKRSKSRPQSEQHNDNFSLSTVAEGSQANVRNECGSPSNPPHALAYYDNIICQNDTAKPEEPEEPEEPVKTPAKEDESLNIQNSLTPKHENNPIVSDDQEESGVTIDLELLLPNKAKTHPETSPPLHYNVFLYKLPKSPKISPGRSRQGKVLPQIRPRRGSEPGYSPMSSRTPNPRLGKACTP</sequence>
<evidence type="ECO:0000313" key="1">
    <source>
        <dbReference type="EMBL" id="MCI4392325.1"/>
    </source>
</evidence>
<dbReference type="Proteomes" id="UP000829447">
    <property type="component" value="Linkage Group LG23"/>
</dbReference>
<name>A0ACC5XP32_PANGG</name>
<protein>
    <submittedName>
        <fullName evidence="1">Uncharacterized protein</fullName>
    </submittedName>
</protein>
<accession>A0ACC5XP32</accession>